<evidence type="ECO:0000313" key="4">
    <source>
        <dbReference type="EMBL" id="MBU9719904.1"/>
    </source>
</evidence>
<dbReference type="InterPro" id="IPR023772">
    <property type="entry name" value="DNA-bd_HTH_TetR-type_CS"/>
</dbReference>
<proteinExistence type="predicted"/>
<evidence type="ECO:0000259" key="3">
    <source>
        <dbReference type="PROSITE" id="PS50977"/>
    </source>
</evidence>
<evidence type="ECO:0000256" key="2">
    <source>
        <dbReference type="PROSITE-ProRule" id="PRU00335"/>
    </source>
</evidence>
<dbReference type="PRINTS" id="PR00455">
    <property type="entry name" value="HTHTETR"/>
</dbReference>
<feature type="domain" description="HTH tetR-type" evidence="3">
    <location>
        <begin position="19"/>
        <end position="79"/>
    </location>
</feature>
<dbReference type="Gene3D" id="1.10.10.60">
    <property type="entry name" value="Homeodomain-like"/>
    <property type="match status" value="1"/>
</dbReference>
<dbReference type="RefSeq" id="WP_176371317.1">
    <property type="nucleotide sequence ID" value="NZ_JAHQCR010000005.1"/>
</dbReference>
<sequence length="208" mass="23937">MDNRKEPQEETKRGRPLDLTRNQVILTATLDLLAENGYDALTIDAVAAKAKVGKATIYRRWPSKVELVIDSISSVSPFGKLEEDLNRDQGLRDQILEMYTLIYKCENTKFQHALTAIYSVAPSNKKLEKELQKSFCKNNKKTLKWIIKPFMKNTEELLESEWNLIADIVPALITYRHLMAGIPFDRDYLEQIVDRLIMPIVQPALIDD</sequence>
<dbReference type="PROSITE" id="PS01081">
    <property type="entry name" value="HTH_TETR_1"/>
    <property type="match status" value="1"/>
</dbReference>
<dbReference type="Proteomes" id="UP000790580">
    <property type="component" value="Unassembled WGS sequence"/>
</dbReference>
<dbReference type="SUPFAM" id="SSF48498">
    <property type="entry name" value="Tetracyclin repressor-like, C-terminal domain"/>
    <property type="match status" value="1"/>
</dbReference>
<dbReference type="EMBL" id="JAHQCR010000005">
    <property type="protein sequence ID" value="MBU9719904.1"/>
    <property type="molecule type" value="Genomic_DNA"/>
</dbReference>
<dbReference type="SUPFAM" id="SSF46689">
    <property type="entry name" value="Homeodomain-like"/>
    <property type="match status" value="1"/>
</dbReference>
<dbReference type="InterPro" id="IPR001647">
    <property type="entry name" value="HTH_TetR"/>
</dbReference>
<evidence type="ECO:0000256" key="1">
    <source>
        <dbReference type="ARBA" id="ARBA00023125"/>
    </source>
</evidence>
<dbReference type="InterPro" id="IPR009057">
    <property type="entry name" value="Homeodomain-like_sf"/>
</dbReference>
<evidence type="ECO:0000313" key="5">
    <source>
        <dbReference type="Proteomes" id="UP000790580"/>
    </source>
</evidence>
<reference evidence="4 5" key="1">
    <citation type="submission" date="2021-06" db="EMBL/GenBank/DDBJ databases">
        <title>Bacillus sp. RD4P76, an endophyte from a halophyte.</title>
        <authorList>
            <person name="Sun J.-Q."/>
        </authorList>
    </citation>
    <scope>NUCLEOTIDE SEQUENCE [LARGE SCALE GENOMIC DNA]</scope>
    <source>
        <strain evidence="4 5">JCM 17098</strain>
    </source>
</reference>
<feature type="DNA-binding region" description="H-T-H motif" evidence="2">
    <location>
        <begin position="42"/>
        <end position="61"/>
    </location>
</feature>
<comment type="caution">
    <text evidence="4">The sequence shown here is derived from an EMBL/GenBank/DDBJ whole genome shotgun (WGS) entry which is preliminary data.</text>
</comment>
<dbReference type="PANTHER" id="PTHR30055">
    <property type="entry name" value="HTH-TYPE TRANSCRIPTIONAL REGULATOR RUTR"/>
    <property type="match status" value="1"/>
</dbReference>
<dbReference type="InterPro" id="IPR050109">
    <property type="entry name" value="HTH-type_TetR-like_transc_reg"/>
</dbReference>
<gene>
    <name evidence="4" type="ORF">KS407_00440</name>
</gene>
<accession>A0ABS6JMW9</accession>
<keyword evidence="5" id="KW-1185">Reference proteome</keyword>
<keyword evidence="1 2" id="KW-0238">DNA-binding</keyword>
<dbReference type="PROSITE" id="PS50977">
    <property type="entry name" value="HTH_TETR_2"/>
    <property type="match status" value="1"/>
</dbReference>
<organism evidence="4 5">
    <name type="scientific">Evansella alkalicola</name>
    <dbReference type="NCBI Taxonomy" id="745819"/>
    <lineage>
        <taxon>Bacteria</taxon>
        <taxon>Bacillati</taxon>
        <taxon>Bacillota</taxon>
        <taxon>Bacilli</taxon>
        <taxon>Bacillales</taxon>
        <taxon>Bacillaceae</taxon>
        <taxon>Evansella</taxon>
    </lineage>
</organism>
<name>A0ABS6JMW9_9BACI</name>
<dbReference type="Pfam" id="PF00440">
    <property type="entry name" value="TetR_N"/>
    <property type="match status" value="1"/>
</dbReference>
<dbReference type="Gene3D" id="1.10.357.10">
    <property type="entry name" value="Tetracycline Repressor, domain 2"/>
    <property type="match status" value="1"/>
</dbReference>
<dbReference type="PANTHER" id="PTHR30055:SF148">
    <property type="entry name" value="TETR-FAMILY TRANSCRIPTIONAL REGULATOR"/>
    <property type="match status" value="1"/>
</dbReference>
<protein>
    <submittedName>
        <fullName evidence="4">TetR/AcrR family transcriptional regulator</fullName>
    </submittedName>
</protein>
<dbReference type="InterPro" id="IPR036271">
    <property type="entry name" value="Tet_transcr_reg_TetR-rel_C_sf"/>
</dbReference>